<dbReference type="GO" id="GO:0005634">
    <property type="term" value="C:nucleus"/>
    <property type="evidence" value="ECO:0007669"/>
    <property type="project" value="UniProtKB-SubCell"/>
</dbReference>
<evidence type="ECO:0000313" key="9">
    <source>
        <dbReference type="Proteomes" id="UP001177140"/>
    </source>
</evidence>
<feature type="region of interest" description="Disordered" evidence="6">
    <location>
        <begin position="1"/>
        <end position="43"/>
    </location>
</feature>
<keyword evidence="3 5" id="KW-0238">DNA-binding</keyword>
<reference evidence="8" key="1">
    <citation type="submission" date="2022-03" db="EMBL/GenBank/DDBJ databases">
        <title>A functionally conserved STORR gene fusion in Papaver species that diverged 16.8 million years ago.</title>
        <authorList>
            <person name="Catania T."/>
        </authorList>
    </citation>
    <scope>NUCLEOTIDE SEQUENCE</scope>
    <source>
        <strain evidence="8">S-191538</strain>
    </source>
</reference>
<name>A0AA41VRM1_PAPNU</name>
<feature type="region of interest" description="Disordered" evidence="6">
    <location>
        <begin position="101"/>
        <end position="122"/>
    </location>
</feature>
<dbReference type="InterPro" id="IPR008540">
    <property type="entry name" value="BES1_N"/>
</dbReference>
<dbReference type="GO" id="GO:0003700">
    <property type="term" value="F:DNA-binding transcription factor activity"/>
    <property type="evidence" value="ECO:0007669"/>
    <property type="project" value="UniProtKB-UniRule"/>
</dbReference>
<feature type="compositionally biased region" description="Low complexity" evidence="6">
    <location>
        <begin position="113"/>
        <end position="122"/>
    </location>
</feature>
<evidence type="ECO:0000256" key="1">
    <source>
        <dbReference type="ARBA" id="ARBA00005909"/>
    </source>
</evidence>
<dbReference type="InterPro" id="IPR033264">
    <property type="entry name" value="BZR"/>
</dbReference>
<dbReference type="GO" id="GO:0009742">
    <property type="term" value="P:brassinosteroid mediated signaling pathway"/>
    <property type="evidence" value="ECO:0007669"/>
    <property type="project" value="UniProtKB-UniRule"/>
</dbReference>
<keyword evidence="5" id="KW-1070">Brassinosteroid signaling pathway</keyword>
<feature type="compositionally biased region" description="Gly residues" evidence="6">
    <location>
        <begin position="10"/>
        <end position="21"/>
    </location>
</feature>
<comment type="similarity">
    <text evidence="1 5">Belongs to the BZR/LAT61 family.</text>
</comment>
<sequence>MKAKALSSSSGGGDEMNGSGGSVAERVAVRSASEKEKTKMRERQRRAITTKIFNGLRKHGGYNLPPRSDINDVLRQLAREAGWFIEPDGTTYRIANHHRQNISAGSGNPHFNTTTTTVSTPTTSSLNQQYYYYCTSSGTPTPTSSFGSGSGECSTTASPHHHHHSTPATLLPPPPPPPPVGSLNNQTLDNQIFSTTTANEDGDNPISLYFGMPGYYNNCDMGINGEQTIGATTNAAEISSMVMQQPLSNLQQLYYFQEQQQQQHEDHQETLASNLNTPIASPQHQSSTLA</sequence>
<dbReference type="PANTHER" id="PTHR31506">
    <property type="entry name" value="BES1/BZR1 HOMOLOG PROTEIN 3-RELATED"/>
    <property type="match status" value="1"/>
</dbReference>
<protein>
    <recommendedName>
        <fullName evidence="5">Protein BZR1 homolog</fullName>
    </recommendedName>
    <alternativeName>
        <fullName evidence="5">Protein BRASSINAZOLE-RESISTANT 1 homolog</fullName>
    </alternativeName>
</protein>
<dbReference type="PANTHER" id="PTHR31506:SF4">
    <property type="entry name" value="BES1_BZR1 PLANT TRANSCRIPTION FACTOR N-TERMINAL DOMAIN-CONTAINING PROTEIN"/>
    <property type="match status" value="1"/>
</dbReference>
<evidence type="ECO:0000256" key="2">
    <source>
        <dbReference type="ARBA" id="ARBA00023015"/>
    </source>
</evidence>
<feature type="compositionally biased region" description="Polar residues" evidence="6">
    <location>
        <begin position="101"/>
        <end position="112"/>
    </location>
</feature>
<evidence type="ECO:0000256" key="3">
    <source>
        <dbReference type="ARBA" id="ARBA00023125"/>
    </source>
</evidence>
<feature type="region of interest" description="Disordered" evidence="6">
    <location>
        <begin position="141"/>
        <end position="186"/>
    </location>
</feature>
<evidence type="ECO:0000313" key="8">
    <source>
        <dbReference type="EMBL" id="MCL7045938.1"/>
    </source>
</evidence>
<evidence type="ECO:0000256" key="4">
    <source>
        <dbReference type="ARBA" id="ARBA00023163"/>
    </source>
</evidence>
<gene>
    <name evidence="8" type="ORF">MKW94_026425</name>
</gene>
<comment type="subcellular location">
    <subcellularLocation>
        <location evidence="5">Nucleus</location>
    </subcellularLocation>
</comment>
<feature type="compositionally biased region" description="Basic and acidic residues" evidence="6">
    <location>
        <begin position="32"/>
        <end position="41"/>
    </location>
</feature>
<comment type="function">
    <text evidence="5">Functions in brassinosteroid signaling. May function as transcriptional repressor.</text>
</comment>
<dbReference type="GO" id="GO:0003677">
    <property type="term" value="F:DNA binding"/>
    <property type="evidence" value="ECO:0007669"/>
    <property type="project" value="UniProtKB-UniRule"/>
</dbReference>
<feature type="compositionally biased region" description="Pro residues" evidence="6">
    <location>
        <begin position="170"/>
        <end position="180"/>
    </location>
</feature>
<organism evidence="8 9">
    <name type="scientific">Papaver nudicaule</name>
    <name type="common">Iceland poppy</name>
    <dbReference type="NCBI Taxonomy" id="74823"/>
    <lineage>
        <taxon>Eukaryota</taxon>
        <taxon>Viridiplantae</taxon>
        <taxon>Streptophyta</taxon>
        <taxon>Embryophyta</taxon>
        <taxon>Tracheophyta</taxon>
        <taxon>Spermatophyta</taxon>
        <taxon>Magnoliopsida</taxon>
        <taxon>Ranunculales</taxon>
        <taxon>Papaveraceae</taxon>
        <taxon>Papaveroideae</taxon>
        <taxon>Papaver</taxon>
    </lineage>
</organism>
<keyword evidence="2 5" id="KW-0805">Transcription regulation</keyword>
<keyword evidence="4 5" id="KW-0804">Transcription</keyword>
<proteinExistence type="inferred from homology"/>
<evidence type="ECO:0000256" key="5">
    <source>
        <dbReference type="RuleBase" id="RU369040"/>
    </source>
</evidence>
<dbReference type="GO" id="GO:0006351">
    <property type="term" value="P:DNA-templated transcription"/>
    <property type="evidence" value="ECO:0007669"/>
    <property type="project" value="InterPro"/>
</dbReference>
<feature type="domain" description="BES1/BZR1 plant transcription factor N-terminal" evidence="7">
    <location>
        <begin position="30"/>
        <end position="145"/>
    </location>
</feature>
<dbReference type="Proteomes" id="UP001177140">
    <property type="component" value="Unassembled WGS sequence"/>
</dbReference>
<keyword evidence="9" id="KW-1185">Reference proteome</keyword>
<dbReference type="Pfam" id="PF05687">
    <property type="entry name" value="BES1_N"/>
    <property type="match status" value="1"/>
</dbReference>
<comment type="caution">
    <text evidence="8">The sequence shown here is derived from an EMBL/GenBank/DDBJ whole genome shotgun (WGS) entry which is preliminary data.</text>
</comment>
<dbReference type="EMBL" id="JAJJMA010275565">
    <property type="protein sequence ID" value="MCL7045938.1"/>
    <property type="molecule type" value="Genomic_DNA"/>
</dbReference>
<accession>A0AA41VRM1</accession>
<evidence type="ECO:0000256" key="6">
    <source>
        <dbReference type="SAM" id="MobiDB-lite"/>
    </source>
</evidence>
<evidence type="ECO:0000259" key="7">
    <source>
        <dbReference type="Pfam" id="PF05687"/>
    </source>
</evidence>
<dbReference type="AlphaFoldDB" id="A0AA41VRM1"/>